<protein>
    <submittedName>
        <fullName evidence="1">Uncharacterized protein</fullName>
    </submittedName>
</protein>
<comment type="caution">
    <text evidence="1">The sequence shown here is derived from an EMBL/GenBank/DDBJ whole genome shotgun (WGS) entry which is preliminary data.</text>
</comment>
<name>A0A557SUB8_9ARCH</name>
<evidence type="ECO:0000313" key="1">
    <source>
        <dbReference type="EMBL" id="TVP40188.1"/>
    </source>
</evidence>
<dbReference type="EMBL" id="VOAH01000009">
    <property type="protein sequence ID" value="TVP40188.1"/>
    <property type="molecule type" value="Genomic_DNA"/>
</dbReference>
<dbReference type="Proteomes" id="UP000315289">
    <property type="component" value="Unassembled WGS sequence"/>
</dbReference>
<reference evidence="1 2" key="1">
    <citation type="journal article" date="2019" name="Front. Microbiol.">
        <title>Ammonia Oxidation by the Arctic Terrestrial Thaumarchaeote Candidatus Nitrosocosmicus arcticus Is Stimulated by Increasing Temperatures.</title>
        <authorList>
            <person name="Alves R.J.E."/>
            <person name="Kerou M."/>
            <person name="Zappe A."/>
            <person name="Bittner R."/>
            <person name="Abby S.S."/>
            <person name="Schmidt H.A."/>
            <person name="Pfeifer K."/>
            <person name="Schleper C."/>
        </authorList>
    </citation>
    <scope>NUCLEOTIDE SEQUENCE [LARGE SCALE GENOMIC DNA]</scope>
    <source>
        <strain evidence="1 2">Kfb</strain>
    </source>
</reference>
<sequence length="65" mass="7671">MDLDKEDTDRTLIFKKIGSSFFINVEFIIVIVSDKLKTINNACQEIRNIYSKNHCLYVLQVYCYC</sequence>
<proteinExistence type="predicted"/>
<keyword evidence="2" id="KW-1185">Reference proteome</keyword>
<organism evidence="1 2">
    <name type="scientific">Candidatus Nitrosocosmicus arcticus</name>
    <dbReference type="NCBI Taxonomy" id="2035267"/>
    <lineage>
        <taxon>Archaea</taxon>
        <taxon>Nitrososphaerota</taxon>
        <taxon>Nitrososphaeria</taxon>
        <taxon>Nitrososphaerales</taxon>
        <taxon>Nitrososphaeraceae</taxon>
        <taxon>Candidatus Nitrosocosmicus</taxon>
    </lineage>
</organism>
<evidence type="ECO:0000313" key="2">
    <source>
        <dbReference type="Proteomes" id="UP000315289"/>
    </source>
</evidence>
<accession>A0A557SUB8</accession>
<dbReference type="AlphaFoldDB" id="A0A557SUB8"/>
<gene>
    <name evidence="1" type="ORF">NARC_90094</name>
</gene>